<gene>
    <name evidence="2" type="ORF">L1785_14700</name>
</gene>
<feature type="chain" id="PRO_5041421312" evidence="1">
    <location>
        <begin position="22"/>
        <end position="565"/>
    </location>
</feature>
<organism evidence="2 3">
    <name type="scientific">Antribacter soli</name>
    <dbReference type="NCBI Taxonomy" id="2910976"/>
    <lineage>
        <taxon>Bacteria</taxon>
        <taxon>Bacillati</taxon>
        <taxon>Actinomycetota</taxon>
        <taxon>Actinomycetes</taxon>
        <taxon>Micrococcales</taxon>
        <taxon>Promicromonosporaceae</taxon>
        <taxon>Antribacter</taxon>
    </lineage>
</organism>
<evidence type="ECO:0000313" key="3">
    <source>
        <dbReference type="Proteomes" id="UP001165405"/>
    </source>
</evidence>
<dbReference type="Pfam" id="PF13196">
    <property type="entry name" value="DUF4012"/>
    <property type="match status" value="1"/>
</dbReference>
<dbReference type="Proteomes" id="UP001165405">
    <property type="component" value="Unassembled WGS sequence"/>
</dbReference>
<sequence>MAGVLLVLLGLVAFDSVRARAALADAATEVSRLKADAVAGRTENLDVTIAALQEDAGQARAATSGPHWAIAGRLPGVGPTVAAVATMADVVDDLANGPLPDLAGVVRLASPATFAPVDGRVDLGPLQEVAPDVVRADESIDAALQRVTRLDGAMLPPVREAVTQLRGQLEDLRMTSATAARAARLIPPMLGADGPRDYLVLVQNNAEPRALGGIVGSVLVLRAEGGVVSLVQQLPGQKVGPFPEPVVPLSEDEQLVLGDEEMARWMQNVTMTPDFPRAAQVAREMWRAHTGQEVGGVLAVDPVLLADLLAVAGPIDAGPGGTLQGDALVDYLLNGVYRTQEPSVQDAIFADVAERAFETLSEGTGDSVGLINALSIAAREGRLLVWSADRDEEDLLAGTVLDGALRGVNEESPVIGIFAEGVDAAKIGYYLDTAVEVAERRTRPDGSRELEVTVQYTSRVDAAGVGELPAYVTGPDLAHAGEIRIRSLVYAPAGGSLINSTVNGEEIGLSPQVHNALPVASRSVVIRPGETTAMTYAIITGKRQTGDVLIRVTPGARPASVTFRN</sequence>
<evidence type="ECO:0000256" key="1">
    <source>
        <dbReference type="SAM" id="SignalP"/>
    </source>
</evidence>
<keyword evidence="3" id="KW-1185">Reference proteome</keyword>
<proteinExistence type="predicted"/>
<protein>
    <submittedName>
        <fullName evidence="2">DUF4012 domain-containing protein</fullName>
    </submittedName>
</protein>
<name>A0AA41QFK0_9MICO</name>
<evidence type="ECO:0000313" key="2">
    <source>
        <dbReference type="EMBL" id="MCF4122227.1"/>
    </source>
</evidence>
<dbReference type="AlphaFoldDB" id="A0AA41QFK0"/>
<comment type="caution">
    <text evidence="2">The sequence shown here is derived from an EMBL/GenBank/DDBJ whole genome shotgun (WGS) entry which is preliminary data.</text>
</comment>
<dbReference type="RefSeq" id="WP_236090020.1">
    <property type="nucleotide sequence ID" value="NZ_JAKGSG010000040.1"/>
</dbReference>
<feature type="signal peptide" evidence="1">
    <location>
        <begin position="1"/>
        <end position="21"/>
    </location>
</feature>
<reference evidence="2" key="1">
    <citation type="submission" date="2022-01" db="EMBL/GenBank/DDBJ databases">
        <title>Antribacter sp. nov., isolated from Guizhou of China.</title>
        <authorList>
            <person name="Chengliang C."/>
            <person name="Ya Z."/>
        </authorList>
    </citation>
    <scope>NUCLEOTIDE SEQUENCE</scope>
    <source>
        <strain evidence="2">KLBMP 9083</strain>
    </source>
</reference>
<dbReference type="InterPro" id="IPR025101">
    <property type="entry name" value="DUF4012"/>
</dbReference>
<dbReference type="EMBL" id="JAKGSG010000040">
    <property type="protein sequence ID" value="MCF4122227.1"/>
    <property type="molecule type" value="Genomic_DNA"/>
</dbReference>
<accession>A0AA41QFK0</accession>
<keyword evidence="1" id="KW-0732">Signal</keyword>